<evidence type="ECO:0000259" key="2">
    <source>
        <dbReference type="Pfam" id="PF16977"/>
    </source>
</evidence>
<reference evidence="3 4" key="1">
    <citation type="submission" date="2019-01" db="EMBL/GenBank/DDBJ databases">
        <title>A draft genome assembly of the solar-powered sea slug Elysia chlorotica.</title>
        <authorList>
            <person name="Cai H."/>
            <person name="Li Q."/>
            <person name="Fang X."/>
            <person name="Li J."/>
            <person name="Curtis N.E."/>
            <person name="Altenburger A."/>
            <person name="Shibata T."/>
            <person name="Feng M."/>
            <person name="Maeda T."/>
            <person name="Schwartz J.A."/>
            <person name="Shigenobu S."/>
            <person name="Lundholm N."/>
            <person name="Nishiyama T."/>
            <person name="Yang H."/>
            <person name="Hasebe M."/>
            <person name="Li S."/>
            <person name="Pierce S.K."/>
            <person name="Wang J."/>
        </authorList>
    </citation>
    <scope>NUCLEOTIDE SEQUENCE [LARGE SCALE GENOMIC DNA]</scope>
    <source>
        <strain evidence="3">EC2010</strain>
        <tissue evidence="3">Whole organism of an adult</tissue>
    </source>
</reference>
<evidence type="ECO:0000256" key="1">
    <source>
        <dbReference type="SAM" id="SignalP"/>
    </source>
</evidence>
<comment type="caution">
    <text evidence="3">The sequence shown here is derived from an EMBL/GenBank/DDBJ whole genome shotgun (WGS) entry which is preliminary data.</text>
</comment>
<evidence type="ECO:0000313" key="3">
    <source>
        <dbReference type="EMBL" id="RUS84734.1"/>
    </source>
</evidence>
<dbReference type="InterPro" id="IPR031569">
    <property type="entry name" value="ApeC"/>
</dbReference>
<dbReference type="Proteomes" id="UP000271974">
    <property type="component" value="Unassembled WGS sequence"/>
</dbReference>
<sequence>MGRCRLCHAISLSMMILHCALALPVEDGSVPNNDAPFQLIVNPKLVNRFTTHNMTLLCEHNSNVQTRLDEIFRMRIVKKSETGWDMIAEQRDVVQNPSVNGNVRASANIKGDISTVFLQISWDTVGDASFGVFKCDVTGFDARANVVTESSPEFEIREFQNFIEHFENLSKETKMKVEELKNWTENEVYELKKDFHDIENSIATLQRNKTSCDCERRLSSVETLLGSLTQWPGGFYALLRPKTGCPVDLAFFGGSDSFHKIHSESQSSLDPGDLQSQAFSPLTSFRVGSDNFFYMQFCEITRQFNLTPWPLGSFCIHKLLHHPCPAPFTTGRVSIDTENTGFAGDARNNIADRVYDPTLTFCCQGNSSATGPIRLPTESPFLLYRYGDVCQDVRGMSVSEEFIRINTDDSGLVDDLYGVYPDLDRVGSSGIKFYLCYYTKL</sequence>
<dbReference type="OrthoDB" id="5954510at2759"/>
<dbReference type="EMBL" id="RQTK01000195">
    <property type="protein sequence ID" value="RUS84734.1"/>
    <property type="molecule type" value="Genomic_DNA"/>
</dbReference>
<feature type="chain" id="PRO_5018757790" description="Apextrin C-terminal domain-containing protein" evidence="1">
    <location>
        <begin position="23"/>
        <end position="441"/>
    </location>
</feature>
<dbReference type="STRING" id="188477.A0A3S1BIR1"/>
<keyword evidence="1" id="KW-0732">Signal</keyword>
<accession>A0A3S1BIR1</accession>
<name>A0A3S1BIR1_ELYCH</name>
<organism evidence="3 4">
    <name type="scientific">Elysia chlorotica</name>
    <name type="common">Eastern emerald elysia</name>
    <name type="synonym">Sea slug</name>
    <dbReference type="NCBI Taxonomy" id="188477"/>
    <lineage>
        <taxon>Eukaryota</taxon>
        <taxon>Metazoa</taxon>
        <taxon>Spiralia</taxon>
        <taxon>Lophotrochozoa</taxon>
        <taxon>Mollusca</taxon>
        <taxon>Gastropoda</taxon>
        <taxon>Heterobranchia</taxon>
        <taxon>Euthyneura</taxon>
        <taxon>Panpulmonata</taxon>
        <taxon>Sacoglossa</taxon>
        <taxon>Placobranchoidea</taxon>
        <taxon>Plakobranchidae</taxon>
        <taxon>Elysia</taxon>
    </lineage>
</organism>
<evidence type="ECO:0000313" key="4">
    <source>
        <dbReference type="Proteomes" id="UP000271974"/>
    </source>
</evidence>
<gene>
    <name evidence="3" type="ORF">EGW08_007521</name>
</gene>
<dbReference type="PANTHER" id="PTHR19324">
    <property type="entry name" value="PERFORIN-LIKE PROTEIN 1"/>
    <property type="match status" value="1"/>
</dbReference>
<proteinExistence type="predicted"/>
<keyword evidence="4" id="KW-1185">Reference proteome</keyword>
<feature type="domain" description="Apextrin C-terminal" evidence="2">
    <location>
        <begin position="231"/>
        <end position="438"/>
    </location>
</feature>
<protein>
    <recommendedName>
        <fullName evidence="2">Apextrin C-terminal domain-containing protein</fullName>
    </recommendedName>
</protein>
<dbReference type="AlphaFoldDB" id="A0A3S1BIR1"/>
<feature type="signal peptide" evidence="1">
    <location>
        <begin position="1"/>
        <end position="22"/>
    </location>
</feature>
<dbReference type="Pfam" id="PF16977">
    <property type="entry name" value="ApeC"/>
    <property type="match status" value="1"/>
</dbReference>
<dbReference type="PANTHER" id="PTHR19324:SF33">
    <property type="entry name" value="MUCIN-5AC"/>
    <property type="match status" value="1"/>
</dbReference>